<accession>A9WCI6</accession>
<dbReference type="EnsemblBacteria" id="ABY34977">
    <property type="protein sequence ID" value="ABY34977"/>
    <property type="gene ID" value="Caur_1760"/>
</dbReference>
<gene>
    <name evidence="1" type="ordered locus">Caur_1760</name>
</gene>
<name>A9WCI6_CHLAA</name>
<dbReference type="InParanoid" id="A9WCI6"/>
<dbReference type="STRING" id="324602.Caur_1760"/>
<dbReference type="eggNOG" id="COG1401">
    <property type="taxonomic scope" value="Bacteria"/>
</dbReference>
<proteinExistence type="predicted"/>
<dbReference type="HOGENOM" id="CLU_756134_0_0_0"/>
<dbReference type="AlphaFoldDB" id="A9WCI6"/>
<keyword evidence="2" id="KW-1185">Reference proteome</keyword>
<dbReference type="Proteomes" id="UP000002008">
    <property type="component" value="Chromosome"/>
</dbReference>
<dbReference type="RefSeq" id="WP_012257631.1">
    <property type="nucleotide sequence ID" value="NC_010175.1"/>
</dbReference>
<dbReference type="EMBL" id="CP000909">
    <property type="protein sequence ID" value="ABY34977.1"/>
    <property type="molecule type" value="Genomic_DNA"/>
</dbReference>
<dbReference type="InterPro" id="IPR027417">
    <property type="entry name" value="P-loop_NTPase"/>
</dbReference>
<reference evidence="2" key="1">
    <citation type="journal article" date="2011" name="BMC Genomics">
        <title>Complete genome sequence of the filamentous anoxygenic phototrophic bacterium Chloroflexus aurantiacus.</title>
        <authorList>
            <person name="Tang K.H."/>
            <person name="Barry K."/>
            <person name="Chertkov O."/>
            <person name="Dalin E."/>
            <person name="Han C.S."/>
            <person name="Hauser L.J."/>
            <person name="Honchak B.M."/>
            <person name="Karbach L.E."/>
            <person name="Land M.L."/>
            <person name="Lapidus A."/>
            <person name="Larimer F.W."/>
            <person name="Mikhailova N."/>
            <person name="Pitluck S."/>
            <person name="Pierson B.K."/>
            <person name="Blankenship R.E."/>
        </authorList>
    </citation>
    <scope>NUCLEOTIDE SEQUENCE [LARGE SCALE GENOMIC DNA]</scope>
    <source>
        <strain evidence="2">ATCC 29366 / DSM 635 / J-10-fl</strain>
    </source>
</reference>
<evidence type="ECO:0000313" key="1">
    <source>
        <dbReference type="EMBL" id="ABY34977.1"/>
    </source>
</evidence>
<sequence>MIAYNFHAASNGARGEAEDGRWELASPGNRHMPAIATADHAPSLSAEQEIIRRLTVAASPAETRLLTAVYVSLKTYPCAVLSGRAGAGKAVLVQHLAAAIIGHTPGQLIRIGSSHWANHSGQREYYRDLHTRFGDSQLNEVLSEAQSPQGAGKLYLVLFDGLAPDELFHYLHKRLQLLPVSTPPVAPTAPPPANVWFIATFHQSHRLSVRDAQVLAHAHQINVTAYRRSLPSLPPPPVGLQRAVIRDSLHDVVAARDRLRTVFGSTQLPQLSPSAHIAGFLRWYGLTPDTTLDSDMWLFLANSFDRHGYGLFDTDVYRNLQIAYDLRMVQRIMAQLDPANAALRPELARAVGC</sequence>
<dbReference type="PATRIC" id="fig|324602.8.peg.2007"/>
<dbReference type="KEGG" id="cau:Caur_1760"/>
<evidence type="ECO:0000313" key="2">
    <source>
        <dbReference type="Proteomes" id="UP000002008"/>
    </source>
</evidence>
<dbReference type="SUPFAM" id="SSF52540">
    <property type="entry name" value="P-loop containing nucleoside triphosphate hydrolases"/>
    <property type="match status" value="1"/>
</dbReference>
<organism evidence="1 2">
    <name type="scientific">Chloroflexus aurantiacus (strain ATCC 29366 / DSM 635 / J-10-fl)</name>
    <dbReference type="NCBI Taxonomy" id="324602"/>
    <lineage>
        <taxon>Bacteria</taxon>
        <taxon>Bacillati</taxon>
        <taxon>Chloroflexota</taxon>
        <taxon>Chloroflexia</taxon>
        <taxon>Chloroflexales</taxon>
        <taxon>Chloroflexineae</taxon>
        <taxon>Chloroflexaceae</taxon>
        <taxon>Chloroflexus</taxon>
    </lineage>
</organism>
<protein>
    <submittedName>
        <fullName evidence="1">Uncharacterized protein</fullName>
    </submittedName>
</protein>